<evidence type="ECO:0000256" key="3">
    <source>
        <dbReference type="ARBA" id="ARBA00029631"/>
    </source>
</evidence>
<dbReference type="PANTHER" id="PTHR11001:SF2">
    <property type="entry name" value="MITOCHONDRIAL FISSION PROCESS PROTEIN 1"/>
    <property type="match status" value="1"/>
</dbReference>
<sequence length="202" mass="22264">MSATEKVQDQLDTLADSRADSTDSEIRYLAYGARLRTALRAGSRYIAYTSDVGEAFRPVVSPYIVSAAYGISWLYLAGDVSYEAYKARRRGPSPLEAVHFSEPTRVGMVAVKRAVFQSIASMALPAFTIHTAVAQARKAFVSVKNPRVKTWGPTVTGLAIVPVLPYLFDRPVEKATDVAFEWIEGQIIEKDDAKSKRVETDL</sequence>
<dbReference type="InParanoid" id="A0A0C3FZY3"/>
<name>A0A0C3FZY3_PILCF</name>
<dbReference type="EMBL" id="KN832989">
    <property type="protein sequence ID" value="KIM83801.1"/>
    <property type="molecule type" value="Genomic_DNA"/>
</dbReference>
<dbReference type="AlphaFoldDB" id="A0A0C3FZY3"/>
<protein>
    <recommendedName>
        <fullName evidence="2">Mitochondrial fission process protein 1</fullName>
    </recommendedName>
    <alternativeName>
        <fullName evidence="3">Mitochondrial 18 kDa protein</fullName>
    </alternativeName>
</protein>
<keyword evidence="5" id="KW-1185">Reference proteome</keyword>
<dbReference type="PANTHER" id="PTHR11001">
    <property type="entry name" value="MITOCHONDRIAL FISSION PROCESS PROTEIN 1"/>
    <property type="match status" value="1"/>
</dbReference>
<dbReference type="Pfam" id="PF10558">
    <property type="entry name" value="MTP18"/>
    <property type="match status" value="1"/>
</dbReference>
<dbReference type="GO" id="GO:0000266">
    <property type="term" value="P:mitochondrial fission"/>
    <property type="evidence" value="ECO:0007669"/>
    <property type="project" value="TreeGrafter"/>
</dbReference>
<dbReference type="HOGENOM" id="CLU_053720_0_1_1"/>
<evidence type="ECO:0000313" key="5">
    <source>
        <dbReference type="Proteomes" id="UP000054166"/>
    </source>
</evidence>
<dbReference type="GO" id="GO:0005739">
    <property type="term" value="C:mitochondrion"/>
    <property type="evidence" value="ECO:0007669"/>
    <property type="project" value="TreeGrafter"/>
</dbReference>
<proteinExistence type="inferred from homology"/>
<dbReference type="OrthoDB" id="424969at2759"/>
<dbReference type="InterPro" id="IPR019560">
    <property type="entry name" value="Mitochondrial_18_kDa_protein"/>
</dbReference>
<evidence type="ECO:0000256" key="1">
    <source>
        <dbReference type="ARBA" id="ARBA00009224"/>
    </source>
</evidence>
<organism evidence="4 5">
    <name type="scientific">Piloderma croceum (strain F 1598)</name>
    <dbReference type="NCBI Taxonomy" id="765440"/>
    <lineage>
        <taxon>Eukaryota</taxon>
        <taxon>Fungi</taxon>
        <taxon>Dikarya</taxon>
        <taxon>Basidiomycota</taxon>
        <taxon>Agaricomycotina</taxon>
        <taxon>Agaricomycetes</taxon>
        <taxon>Agaricomycetidae</taxon>
        <taxon>Atheliales</taxon>
        <taxon>Atheliaceae</taxon>
        <taxon>Piloderma</taxon>
    </lineage>
</organism>
<evidence type="ECO:0000256" key="2">
    <source>
        <dbReference type="ARBA" id="ARBA00017835"/>
    </source>
</evidence>
<comment type="similarity">
    <text evidence="1">Belongs to the MTFP1 family.</text>
</comment>
<reference evidence="4 5" key="1">
    <citation type="submission" date="2014-04" db="EMBL/GenBank/DDBJ databases">
        <authorList>
            <consortium name="DOE Joint Genome Institute"/>
            <person name="Kuo A."/>
            <person name="Tarkka M."/>
            <person name="Buscot F."/>
            <person name="Kohler A."/>
            <person name="Nagy L.G."/>
            <person name="Floudas D."/>
            <person name="Copeland A."/>
            <person name="Barry K.W."/>
            <person name="Cichocki N."/>
            <person name="Veneault-Fourrey C."/>
            <person name="LaButti K."/>
            <person name="Lindquist E.A."/>
            <person name="Lipzen A."/>
            <person name="Lundell T."/>
            <person name="Morin E."/>
            <person name="Murat C."/>
            <person name="Sun H."/>
            <person name="Tunlid A."/>
            <person name="Henrissat B."/>
            <person name="Grigoriev I.V."/>
            <person name="Hibbett D.S."/>
            <person name="Martin F."/>
            <person name="Nordberg H.P."/>
            <person name="Cantor M.N."/>
            <person name="Hua S.X."/>
        </authorList>
    </citation>
    <scope>NUCLEOTIDE SEQUENCE [LARGE SCALE GENOMIC DNA]</scope>
    <source>
        <strain evidence="4 5">F 1598</strain>
    </source>
</reference>
<gene>
    <name evidence="4" type="ORF">PILCRDRAFT_781980</name>
</gene>
<dbReference type="Proteomes" id="UP000054166">
    <property type="component" value="Unassembled WGS sequence"/>
</dbReference>
<accession>A0A0C3FZY3</accession>
<reference evidence="5" key="2">
    <citation type="submission" date="2015-01" db="EMBL/GenBank/DDBJ databases">
        <title>Evolutionary Origins and Diversification of the Mycorrhizal Mutualists.</title>
        <authorList>
            <consortium name="DOE Joint Genome Institute"/>
            <consortium name="Mycorrhizal Genomics Consortium"/>
            <person name="Kohler A."/>
            <person name="Kuo A."/>
            <person name="Nagy L.G."/>
            <person name="Floudas D."/>
            <person name="Copeland A."/>
            <person name="Barry K.W."/>
            <person name="Cichocki N."/>
            <person name="Veneault-Fourrey C."/>
            <person name="LaButti K."/>
            <person name="Lindquist E.A."/>
            <person name="Lipzen A."/>
            <person name="Lundell T."/>
            <person name="Morin E."/>
            <person name="Murat C."/>
            <person name="Riley R."/>
            <person name="Ohm R."/>
            <person name="Sun H."/>
            <person name="Tunlid A."/>
            <person name="Henrissat B."/>
            <person name="Grigoriev I.V."/>
            <person name="Hibbett D.S."/>
            <person name="Martin F."/>
        </authorList>
    </citation>
    <scope>NUCLEOTIDE SEQUENCE [LARGE SCALE GENOMIC DNA]</scope>
    <source>
        <strain evidence="5">F 1598</strain>
    </source>
</reference>
<evidence type="ECO:0000313" key="4">
    <source>
        <dbReference type="EMBL" id="KIM83801.1"/>
    </source>
</evidence>